<evidence type="ECO:0000256" key="1">
    <source>
        <dbReference type="SAM" id="Phobius"/>
    </source>
</evidence>
<gene>
    <name evidence="2" type="ordered locus">Echvi_0290</name>
</gene>
<sequence length="135" mass="15403">MNIRNKAFLLIPAFWASIFDIAVTIYHQPATYWSGNLKHYNEGNPIGAFFMSNHVYGLFLICGIWLVLIYIIGKSLKGKAQKIFLLFVVIAHSFGASTWISSRYGFWFAMLLIAFNSSLYIFINENSQTPTKIAH</sequence>
<dbReference type="STRING" id="926556.Echvi_0290"/>
<dbReference type="KEGG" id="evi:Echvi_0290"/>
<evidence type="ECO:0000313" key="2">
    <source>
        <dbReference type="EMBL" id="AGA76581.1"/>
    </source>
</evidence>
<organism evidence="2 3">
    <name type="scientific">Echinicola vietnamensis (strain DSM 17526 / LMG 23754 / KMM 6221)</name>
    <dbReference type="NCBI Taxonomy" id="926556"/>
    <lineage>
        <taxon>Bacteria</taxon>
        <taxon>Pseudomonadati</taxon>
        <taxon>Bacteroidota</taxon>
        <taxon>Cytophagia</taxon>
        <taxon>Cytophagales</taxon>
        <taxon>Cyclobacteriaceae</taxon>
        <taxon>Echinicola</taxon>
    </lineage>
</organism>
<dbReference type="HOGENOM" id="CLU_1882469_0_0_10"/>
<keyword evidence="1" id="KW-1133">Transmembrane helix</keyword>
<name>L0FV09_ECHVK</name>
<protein>
    <recommendedName>
        <fullName evidence="4">DUF5658 domain-containing protein</fullName>
    </recommendedName>
</protein>
<feature type="transmembrane region" description="Helical" evidence="1">
    <location>
        <begin position="83"/>
        <end position="100"/>
    </location>
</feature>
<dbReference type="AlphaFoldDB" id="L0FV09"/>
<feature type="transmembrane region" description="Helical" evidence="1">
    <location>
        <begin position="7"/>
        <end position="26"/>
    </location>
</feature>
<dbReference type="eggNOG" id="ENOG502ZD88">
    <property type="taxonomic scope" value="Bacteria"/>
</dbReference>
<evidence type="ECO:0008006" key="4">
    <source>
        <dbReference type="Google" id="ProtNLM"/>
    </source>
</evidence>
<evidence type="ECO:0000313" key="3">
    <source>
        <dbReference type="Proteomes" id="UP000010796"/>
    </source>
</evidence>
<proteinExistence type="predicted"/>
<accession>L0FV09</accession>
<keyword evidence="1" id="KW-0472">Membrane</keyword>
<keyword evidence="3" id="KW-1185">Reference proteome</keyword>
<dbReference type="RefSeq" id="WP_015264148.1">
    <property type="nucleotide sequence ID" value="NC_019904.1"/>
</dbReference>
<reference evidence="3" key="1">
    <citation type="submission" date="2012-02" db="EMBL/GenBank/DDBJ databases">
        <title>The complete genome of Echinicola vietnamensis DSM 17526.</title>
        <authorList>
            <person name="Lucas S."/>
            <person name="Copeland A."/>
            <person name="Lapidus A."/>
            <person name="Glavina del Rio T."/>
            <person name="Dalin E."/>
            <person name="Tice H."/>
            <person name="Bruce D."/>
            <person name="Goodwin L."/>
            <person name="Pitluck S."/>
            <person name="Peters L."/>
            <person name="Ovchinnikova G."/>
            <person name="Teshima H."/>
            <person name="Kyrpides N."/>
            <person name="Mavromatis K."/>
            <person name="Ivanova N."/>
            <person name="Brettin T."/>
            <person name="Detter J.C."/>
            <person name="Han C."/>
            <person name="Larimer F."/>
            <person name="Land M."/>
            <person name="Hauser L."/>
            <person name="Markowitz V."/>
            <person name="Cheng J.-F."/>
            <person name="Hugenholtz P."/>
            <person name="Woyke T."/>
            <person name="Wu D."/>
            <person name="Brambilla E."/>
            <person name="Klenk H.-P."/>
            <person name="Eisen J.A."/>
        </authorList>
    </citation>
    <scope>NUCLEOTIDE SEQUENCE [LARGE SCALE GENOMIC DNA]</scope>
    <source>
        <strain evidence="3">DSM 17526 / LMG 23754 / KMM 6221</strain>
    </source>
</reference>
<feature type="transmembrane region" description="Helical" evidence="1">
    <location>
        <begin position="106"/>
        <end position="123"/>
    </location>
</feature>
<dbReference type="Proteomes" id="UP000010796">
    <property type="component" value="Chromosome"/>
</dbReference>
<feature type="transmembrane region" description="Helical" evidence="1">
    <location>
        <begin position="46"/>
        <end position="71"/>
    </location>
</feature>
<dbReference type="EMBL" id="CP003346">
    <property type="protein sequence ID" value="AGA76581.1"/>
    <property type="molecule type" value="Genomic_DNA"/>
</dbReference>
<keyword evidence="1" id="KW-0812">Transmembrane</keyword>
<dbReference type="OrthoDB" id="1120081at2"/>